<feature type="region of interest" description="Disordered" evidence="1">
    <location>
        <begin position="101"/>
        <end position="142"/>
    </location>
</feature>
<proteinExistence type="predicted"/>
<accession>A0A0B7A020</accession>
<organism evidence="2">
    <name type="scientific">Arion vulgaris</name>
    <dbReference type="NCBI Taxonomy" id="1028688"/>
    <lineage>
        <taxon>Eukaryota</taxon>
        <taxon>Metazoa</taxon>
        <taxon>Spiralia</taxon>
        <taxon>Lophotrochozoa</taxon>
        <taxon>Mollusca</taxon>
        <taxon>Gastropoda</taxon>
        <taxon>Heterobranchia</taxon>
        <taxon>Euthyneura</taxon>
        <taxon>Panpulmonata</taxon>
        <taxon>Eupulmonata</taxon>
        <taxon>Stylommatophora</taxon>
        <taxon>Helicina</taxon>
        <taxon>Arionoidea</taxon>
        <taxon>Arionidae</taxon>
        <taxon>Arion</taxon>
    </lineage>
</organism>
<dbReference type="AlphaFoldDB" id="A0A0B7A020"/>
<evidence type="ECO:0000256" key="1">
    <source>
        <dbReference type="SAM" id="MobiDB-lite"/>
    </source>
</evidence>
<feature type="compositionally biased region" description="Basic and acidic residues" evidence="1">
    <location>
        <begin position="101"/>
        <end position="115"/>
    </location>
</feature>
<name>A0A0B7A020_9EUPU</name>
<protein>
    <submittedName>
        <fullName evidence="2">Uncharacterized protein</fullName>
    </submittedName>
</protein>
<reference evidence="2" key="1">
    <citation type="submission" date="2014-12" db="EMBL/GenBank/DDBJ databases">
        <title>Insight into the proteome of Arion vulgaris.</title>
        <authorList>
            <person name="Aradska J."/>
            <person name="Bulat T."/>
            <person name="Smidak R."/>
            <person name="Sarate P."/>
            <person name="Gangsoo J."/>
            <person name="Sialana F."/>
            <person name="Bilban M."/>
            <person name="Lubec G."/>
        </authorList>
    </citation>
    <scope>NUCLEOTIDE SEQUENCE</scope>
    <source>
        <tissue evidence="2">Skin</tissue>
    </source>
</reference>
<feature type="non-terminal residue" evidence="2">
    <location>
        <position position="1"/>
    </location>
</feature>
<sequence>DDKRFMRGLVKKDDTDNVLDDKRFMRGLAKKEDADNAKDDKRFMRGLVKKDDTDNTQDDKSFIKGLIKKENIGKNTTSDKVYHKLVKDDMEMDKKFMRGLMKRETGQSREKRETRFDDDDSDLSQKFVEDENSMDMDSTSKHEESATWYDLPVYQPYSINKRFMRGLARINKRNYMNDDDNSREFDDIDNYSDDDDDDNSEISKRFLRGYTDYYNKGKEFLPKRLQYALTQQDEFVPEKRFIKGLAMYPRPVGKRFMRGINRYATNGNEDAVLQGKRFIKGLNPYLARVDKRFIRGLAKYVKRPTVADVPWESSYQSSRFQKRSLAGHRDLIKVNSQQLLSPSYRHSQFVSFYDPKMRNSFKLKRDTSKLTGSLPMGVSRFGSTQFMDWRNGGYVQG</sequence>
<gene>
    <name evidence="2" type="primary">ORF86697</name>
</gene>
<feature type="compositionally biased region" description="Acidic residues" evidence="1">
    <location>
        <begin position="186"/>
        <end position="198"/>
    </location>
</feature>
<dbReference type="EMBL" id="HACG01026551">
    <property type="protein sequence ID" value="CEK73416.1"/>
    <property type="molecule type" value="Transcribed_RNA"/>
</dbReference>
<evidence type="ECO:0000313" key="2">
    <source>
        <dbReference type="EMBL" id="CEK73416.1"/>
    </source>
</evidence>
<feature type="region of interest" description="Disordered" evidence="1">
    <location>
        <begin position="175"/>
        <end position="198"/>
    </location>
</feature>